<organism evidence="2 3">
    <name type="scientific">Purpureocillium lavendulum</name>
    <dbReference type="NCBI Taxonomy" id="1247861"/>
    <lineage>
        <taxon>Eukaryota</taxon>
        <taxon>Fungi</taxon>
        <taxon>Dikarya</taxon>
        <taxon>Ascomycota</taxon>
        <taxon>Pezizomycotina</taxon>
        <taxon>Sordariomycetes</taxon>
        <taxon>Hypocreomycetidae</taxon>
        <taxon>Hypocreales</taxon>
        <taxon>Ophiocordycipitaceae</taxon>
        <taxon>Purpureocillium</taxon>
    </lineage>
</organism>
<evidence type="ECO:0000313" key="3">
    <source>
        <dbReference type="Proteomes" id="UP001163105"/>
    </source>
</evidence>
<dbReference type="EMBL" id="JAQHRD010000004">
    <property type="protein sequence ID" value="KAJ6441768.1"/>
    <property type="molecule type" value="Genomic_DNA"/>
</dbReference>
<proteinExistence type="predicted"/>
<feature type="compositionally biased region" description="Low complexity" evidence="1">
    <location>
        <begin position="54"/>
        <end position="68"/>
    </location>
</feature>
<evidence type="ECO:0000256" key="1">
    <source>
        <dbReference type="SAM" id="MobiDB-lite"/>
    </source>
</evidence>
<reference evidence="2" key="1">
    <citation type="submission" date="2023-01" db="EMBL/GenBank/DDBJ databases">
        <title>The growth and conidiation of Purpureocillium lavendulum are regulated by nitrogen source and histone H3K14 acetylation.</title>
        <authorList>
            <person name="Tang P."/>
            <person name="Han J."/>
            <person name="Zhang C."/>
            <person name="Tang P."/>
            <person name="Qi F."/>
            <person name="Zhang K."/>
            <person name="Liang L."/>
        </authorList>
    </citation>
    <scope>NUCLEOTIDE SEQUENCE</scope>
    <source>
        <strain evidence="2">YMF1.00683</strain>
    </source>
</reference>
<dbReference type="AlphaFoldDB" id="A0AB34FSF3"/>
<name>A0AB34FSF3_9HYPO</name>
<protein>
    <submittedName>
        <fullName evidence="2">Uncharacterized protein</fullName>
    </submittedName>
</protein>
<keyword evidence="3" id="KW-1185">Reference proteome</keyword>
<accession>A0AB34FSF3</accession>
<comment type="caution">
    <text evidence="2">The sequence shown here is derived from an EMBL/GenBank/DDBJ whole genome shotgun (WGS) entry which is preliminary data.</text>
</comment>
<gene>
    <name evidence="2" type="ORF">O9K51_05319</name>
</gene>
<dbReference type="Proteomes" id="UP001163105">
    <property type="component" value="Unassembled WGS sequence"/>
</dbReference>
<sequence length="68" mass="7731">MTEWASADRRTKEELLRPAANLDPQRERANQAVKPRLHHRMPGRDNDDDLILHAAATTRTSSSKHTTS</sequence>
<feature type="region of interest" description="Disordered" evidence="1">
    <location>
        <begin position="1"/>
        <end position="68"/>
    </location>
</feature>
<feature type="compositionally biased region" description="Basic and acidic residues" evidence="1">
    <location>
        <begin position="1"/>
        <end position="16"/>
    </location>
</feature>
<evidence type="ECO:0000313" key="2">
    <source>
        <dbReference type="EMBL" id="KAJ6441768.1"/>
    </source>
</evidence>